<dbReference type="InterPro" id="IPR036390">
    <property type="entry name" value="WH_DNA-bd_sf"/>
</dbReference>
<dbReference type="GO" id="GO:0005829">
    <property type="term" value="C:cytosol"/>
    <property type="evidence" value="ECO:0007669"/>
    <property type="project" value="TreeGrafter"/>
</dbReference>
<dbReference type="Proteomes" id="UP000297258">
    <property type="component" value="Unassembled WGS sequence"/>
</dbReference>
<dbReference type="GO" id="GO:0003677">
    <property type="term" value="F:DNA binding"/>
    <property type="evidence" value="ECO:0007669"/>
    <property type="project" value="UniProtKB-KW"/>
</dbReference>
<dbReference type="OrthoDB" id="8587114at2"/>
<dbReference type="EMBL" id="SPUM01000036">
    <property type="protein sequence ID" value="TFW33809.1"/>
    <property type="molecule type" value="Genomic_DNA"/>
</dbReference>
<evidence type="ECO:0000313" key="7">
    <source>
        <dbReference type="Proteomes" id="UP000297258"/>
    </source>
</evidence>
<dbReference type="InterPro" id="IPR000847">
    <property type="entry name" value="LysR_HTH_N"/>
</dbReference>
<evidence type="ECO:0000313" key="6">
    <source>
        <dbReference type="EMBL" id="TFW33809.1"/>
    </source>
</evidence>
<gene>
    <name evidence="6" type="ORF">E4O92_05635</name>
</gene>
<sequence length="300" mass="32837">MASIRTFKTFLAVAKYGSFAAAGQEVGLTAAAVGLQIRALEEELDQVLFDRGPRSIVLNTAGRKAVPQVEELLSCYEALASPRDSDELSGKVMMGALVSTLMGAFADALWSLKQQHPKLKVQLFAGLSSDFAYQVESGELDAAIVTQPPRALASSLLWTPLYNEPMVLIVPRQPHFDLPAAPLDALRQAPFIRFDRSTWTGHLVKGVLNEAGVSTRDELELNSVEAAVEIVRQGFGISIVPQLAKVQWEKDRALRVIRLPGVTIERCVGLLERRSHSRLAFTAAIKEYFADSRPARGKRA</sequence>
<evidence type="ECO:0000256" key="3">
    <source>
        <dbReference type="ARBA" id="ARBA00023125"/>
    </source>
</evidence>
<accession>A0A4Y9T2V0</accession>
<keyword evidence="4" id="KW-0804">Transcription</keyword>
<keyword evidence="3" id="KW-0238">DNA-binding</keyword>
<dbReference type="GO" id="GO:0003700">
    <property type="term" value="F:DNA-binding transcription factor activity"/>
    <property type="evidence" value="ECO:0007669"/>
    <property type="project" value="InterPro"/>
</dbReference>
<dbReference type="Gene3D" id="1.10.10.10">
    <property type="entry name" value="Winged helix-like DNA-binding domain superfamily/Winged helix DNA-binding domain"/>
    <property type="match status" value="1"/>
</dbReference>
<keyword evidence="2" id="KW-0805">Transcription regulation</keyword>
<dbReference type="Pfam" id="PF00126">
    <property type="entry name" value="HTH_1"/>
    <property type="match status" value="1"/>
</dbReference>
<organism evidence="6 7">
    <name type="scientific">Massilia horti</name>
    <dbReference type="NCBI Taxonomy" id="2562153"/>
    <lineage>
        <taxon>Bacteria</taxon>
        <taxon>Pseudomonadati</taxon>
        <taxon>Pseudomonadota</taxon>
        <taxon>Betaproteobacteria</taxon>
        <taxon>Burkholderiales</taxon>
        <taxon>Oxalobacteraceae</taxon>
        <taxon>Telluria group</taxon>
        <taxon>Massilia</taxon>
    </lineage>
</organism>
<dbReference type="PROSITE" id="PS50931">
    <property type="entry name" value="HTH_LYSR"/>
    <property type="match status" value="1"/>
</dbReference>
<dbReference type="Gene3D" id="3.40.190.10">
    <property type="entry name" value="Periplasmic binding protein-like II"/>
    <property type="match status" value="2"/>
</dbReference>
<dbReference type="InterPro" id="IPR050950">
    <property type="entry name" value="HTH-type_LysR_regulators"/>
</dbReference>
<comment type="caution">
    <text evidence="6">The sequence shown here is derived from an EMBL/GenBank/DDBJ whole genome shotgun (WGS) entry which is preliminary data.</text>
</comment>
<evidence type="ECO:0000256" key="1">
    <source>
        <dbReference type="ARBA" id="ARBA00009437"/>
    </source>
</evidence>
<evidence type="ECO:0000259" key="5">
    <source>
        <dbReference type="PROSITE" id="PS50931"/>
    </source>
</evidence>
<dbReference type="PANTHER" id="PTHR30419">
    <property type="entry name" value="HTH-TYPE TRANSCRIPTIONAL REGULATOR YBHD"/>
    <property type="match status" value="1"/>
</dbReference>
<reference evidence="6 7" key="1">
    <citation type="submission" date="2019-03" db="EMBL/GenBank/DDBJ databases">
        <title>Draft genome of Massilia hortus sp. nov., a novel bacterial species of the Oxalobacteraceae family.</title>
        <authorList>
            <person name="Peta V."/>
            <person name="Raths R."/>
            <person name="Bucking H."/>
        </authorList>
    </citation>
    <scope>NUCLEOTIDE SEQUENCE [LARGE SCALE GENOMIC DNA]</scope>
    <source>
        <strain evidence="6 7">ONC3</strain>
    </source>
</reference>
<comment type="similarity">
    <text evidence="1">Belongs to the LysR transcriptional regulatory family.</text>
</comment>
<dbReference type="InterPro" id="IPR036388">
    <property type="entry name" value="WH-like_DNA-bd_sf"/>
</dbReference>
<dbReference type="RefSeq" id="WP_135188775.1">
    <property type="nucleotide sequence ID" value="NZ_SPUM01000036.1"/>
</dbReference>
<evidence type="ECO:0000256" key="4">
    <source>
        <dbReference type="ARBA" id="ARBA00023163"/>
    </source>
</evidence>
<dbReference type="AlphaFoldDB" id="A0A4Y9T2V0"/>
<dbReference type="InterPro" id="IPR005119">
    <property type="entry name" value="LysR_subst-bd"/>
</dbReference>
<evidence type="ECO:0000256" key="2">
    <source>
        <dbReference type="ARBA" id="ARBA00023015"/>
    </source>
</evidence>
<dbReference type="Pfam" id="PF03466">
    <property type="entry name" value="LysR_substrate"/>
    <property type="match status" value="1"/>
</dbReference>
<keyword evidence="7" id="KW-1185">Reference proteome</keyword>
<name>A0A4Y9T2V0_9BURK</name>
<protein>
    <submittedName>
        <fullName evidence="6">LysR family transcriptional regulator</fullName>
    </submittedName>
</protein>
<proteinExistence type="inferred from homology"/>
<feature type="domain" description="HTH lysR-type" evidence="5">
    <location>
        <begin position="1"/>
        <end position="59"/>
    </location>
</feature>
<dbReference type="SUPFAM" id="SSF53850">
    <property type="entry name" value="Periplasmic binding protein-like II"/>
    <property type="match status" value="1"/>
</dbReference>
<dbReference type="SUPFAM" id="SSF46785">
    <property type="entry name" value="Winged helix' DNA-binding domain"/>
    <property type="match status" value="1"/>
</dbReference>